<dbReference type="InterPro" id="IPR011009">
    <property type="entry name" value="Kinase-like_dom_sf"/>
</dbReference>
<dbReference type="Pfam" id="PF17667">
    <property type="entry name" value="Pkinase_fungal"/>
    <property type="match status" value="1"/>
</dbReference>
<keyword evidence="4" id="KW-1185">Reference proteome</keyword>
<evidence type="ECO:0000259" key="2">
    <source>
        <dbReference type="Pfam" id="PF17667"/>
    </source>
</evidence>
<dbReference type="Proteomes" id="UP000298327">
    <property type="component" value="Unassembled WGS sequence"/>
</dbReference>
<name>A0A4Y9YTP7_9AGAM</name>
<feature type="compositionally biased region" description="Polar residues" evidence="1">
    <location>
        <begin position="18"/>
        <end position="36"/>
    </location>
</feature>
<dbReference type="InterPro" id="IPR040976">
    <property type="entry name" value="Pkinase_fungal"/>
</dbReference>
<organism evidence="3 4">
    <name type="scientific">Dentipellis fragilis</name>
    <dbReference type="NCBI Taxonomy" id="205917"/>
    <lineage>
        <taxon>Eukaryota</taxon>
        <taxon>Fungi</taxon>
        <taxon>Dikarya</taxon>
        <taxon>Basidiomycota</taxon>
        <taxon>Agaricomycotina</taxon>
        <taxon>Agaricomycetes</taxon>
        <taxon>Russulales</taxon>
        <taxon>Hericiaceae</taxon>
        <taxon>Dentipellis</taxon>
    </lineage>
</organism>
<dbReference type="AlphaFoldDB" id="A0A4Y9YTP7"/>
<feature type="domain" description="Fungal-type protein kinase" evidence="2">
    <location>
        <begin position="184"/>
        <end position="652"/>
    </location>
</feature>
<feature type="region of interest" description="Disordered" evidence="1">
    <location>
        <begin position="1"/>
        <end position="48"/>
    </location>
</feature>
<protein>
    <recommendedName>
        <fullName evidence="2">Fungal-type protein kinase domain-containing protein</fullName>
    </recommendedName>
</protein>
<accession>A0A4Y9YTP7</accession>
<feature type="region of interest" description="Disordered" evidence="1">
    <location>
        <begin position="141"/>
        <end position="170"/>
    </location>
</feature>
<dbReference type="STRING" id="205917.A0A4Y9YTP7"/>
<reference evidence="3 4" key="1">
    <citation type="submission" date="2019-02" db="EMBL/GenBank/DDBJ databases">
        <title>Genome sequencing of the rare red list fungi Dentipellis fragilis.</title>
        <authorList>
            <person name="Buettner E."/>
            <person name="Kellner H."/>
        </authorList>
    </citation>
    <scope>NUCLEOTIDE SEQUENCE [LARGE SCALE GENOMIC DNA]</scope>
    <source>
        <strain evidence="3 4">DSM 105465</strain>
    </source>
</reference>
<evidence type="ECO:0000256" key="1">
    <source>
        <dbReference type="SAM" id="MobiDB-lite"/>
    </source>
</evidence>
<feature type="compositionally biased region" description="Basic and acidic residues" evidence="1">
    <location>
        <begin position="141"/>
        <end position="151"/>
    </location>
</feature>
<sequence>MSPASDNAVPPLHDYCSTIPQTPNSKRASSVISDTPRSIRTEPKKNVPYERQDVCKEMDEEIVTVPHASFLRDYAPWHPSDDAVKVCLDKLVKTKLVTKDRCHFTGFQKAKPNDRFKSEIAAYKFITSICDAIAKADVPHRAPRFKMEQKPRSRTASETPGSSHEIDGYFRPLKSTVPDAVESESKDTPTADSAANCEWKLHSGPEPTVDNYRKAVSAAVHVMNDDVRRMFTYSITIENERMSLWYWSRSHSAKSDWFDFTKDIRTTVRALASFIFAKMDEIGYDPTIQRRLDIDGNKRELCLVFEVQDQEKDKKRYFKTLHSVAEHLSLRVTGRLTRVFKVIEVGSFDDLAPIPCAKPQILKYVWLDAEAKTEREIQNKIFEDLDKFATKVKDWDEGRSQLPAEFTKVSPEEQEMLRTAVCKREDYKRHFLTIDCDQQGFQSKPVSPDAKSIDGIFTRVSPTTVSASLPYADSSRSHMTSATSSQQPEDKGTRQPRDYVPKRQYRVVFNEVCEALQNVRELKTVIRGIQDCLTGLQLMFLAGWVHRDISGGNMLWFSEAEMQGRGILSDLEYAKKFDPNGQGSADPKTDTQGTPFFMPIEIQRQGHIYRPRKAVELEELPSRSTIEQSKSPRMIHNFEHDLESLFWVLLWTITVRAGNESTRRHVARIFQQDSHCSREREEVITAGNELVGELEELVPQELKEFLGTIDVFSYVLMNGYLTREFKLGDLSTYSRLYGFVRKLVSECLGVAERLDIPLLPLGLSRQDTQVKEVHALAPQTRKKDARVYQGRRWKRIPQIPAHREECKVGEWSEERRTRIRWRLHTGTRDMSSTTTAPGHCQCRSRAFAGKIAALRRGYEQLLDAWPAVVSSPRLDSVSPIDIQCSRPVTVKHHDVCTSHAYGCAAGRRIPIPTHFHIHSLPIHPPAATLEPNSPNMFSARLSFLLALALGSALALAAPAPAPVLRTVDYRRALPTRISAPPIHAPQLIAREDVDLNDPEVLKKLGLPRLN</sequence>
<evidence type="ECO:0000313" key="3">
    <source>
        <dbReference type="EMBL" id="TFY65936.1"/>
    </source>
</evidence>
<evidence type="ECO:0000313" key="4">
    <source>
        <dbReference type="Proteomes" id="UP000298327"/>
    </source>
</evidence>
<dbReference type="PANTHER" id="PTHR38248">
    <property type="entry name" value="FUNK1 6"/>
    <property type="match status" value="1"/>
</dbReference>
<dbReference type="OrthoDB" id="312874at2759"/>
<feature type="compositionally biased region" description="Basic and acidic residues" evidence="1">
    <location>
        <begin position="488"/>
        <end position="498"/>
    </location>
</feature>
<feature type="compositionally biased region" description="Basic and acidic residues" evidence="1">
    <location>
        <begin position="37"/>
        <end position="48"/>
    </location>
</feature>
<dbReference type="Gene3D" id="1.10.510.10">
    <property type="entry name" value="Transferase(Phosphotransferase) domain 1"/>
    <property type="match status" value="1"/>
</dbReference>
<proteinExistence type="predicted"/>
<dbReference type="SUPFAM" id="SSF56112">
    <property type="entry name" value="Protein kinase-like (PK-like)"/>
    <property type="match status" value="1"/>
</dbReference>
<comment type="caution">
    <text evidence="3">The sequence shown here is derived from an EMBL/GenBank/DDBJ whole genome shotgun (WGS) entry which is preliminary data.</text>
</comment>
<feature type="region of interest" description="Disordered" evidence="1">
    <location>
        <begin position="468"/>
        <end position="498"/>
    </location>
</feature>
<gene>
    <name evidence="3" type="ORF">EVG20_g5161</name>
</gene>
<dbReference type="EMBL" id="SEOQ01000294">
    <property type="protein sequence ID" value="TFY65936.1"/>
    <property type="molecule type" value="Genomic_DNA"/>
</dbReference>
<dbReference type="PANTHER" id="PTHR38248:SF2">
    <property type="entry name" value="FUNK1 11"/>
    <property type="match status" value="1"/>
</dbReference>